<comment type="pathway">
    <text evidence="2 7">Carbohydrate metabolism; pentose and glucuronate interconversion.</text>
</comment>
<dbReference type="EMBL" id="SWBP01000001">
    <property type="protein sequence ID" value="TKC01104.1"/>
    <property type="molecule type" value="Genomic_DNA"/>
</dbReference>
<comment type="catalytic activity">
    <reaction evidence="7">
        <text>aldehydo-D-galacturonate = keto-D-tagaturonate</text>
        <dbReference type="Rhea" id="RHEA:27702"/>
        <dbReference type="ChEBI" id="CHEBI:12952"/>
        <dbReference type="ChEBI" id="CHEBI:17886"/>
    </reaction>
</comment>
<name>A0A4U1C8S1_9SPHI</name>
<dbReference type="AlphaFoldDB" id="A0A4U1C8S1"/>
<dbReference type="HAMAP" id="MF_00675">
    <property type="entry name" value="UxaC"/>
    <property type="match status" value="1"/>
</dbReference>
<dbReference type="RefSeq" id="WP_136825307.1">
    <property type="nucleotide sequence ID" value="NZ_SWBP01000001.1"/>
</dbReference>
<dbReference type="SUPFAM" id="SSF51556">
    <property type="entry name" value="Metallo-dependent hydrolases"/>
    <property type="match status" value="1"/>
</dbReference>
<comment type="catalytic activity">
    <reaction evidence="1 7">
        <text>D-glucuronate = D-fructuronate</text>
        <dbReference type="Rhea" id="RHEA:13049"/>
        <dbReference type="ChEBI" id="CHEBI:58720"/>
        <dbReference type="ChEBI" id="CHEBI:59863"/>
        <dbReference type="EC" id="5.3.1.12"/>
    </reaction>
</comment>
<dbReference type="Proteomes" id="UP000308181">
    <property type="component" value="Unassembled WGS sequence"/>
</dbReference>
<dbReference type="PANTHER" id="PTHR30068:SF4">
    <property type="entry name" value="URONATE ISOMERASE"/>
    <property type="match status" value="1"/>
</dbReference>
<evidence type="ECO:0000256" key="7">
    <source>
        <dbReference type="HAMAP-Rule" id="MF_00675"/>
    </source>
</evidence>
<evidence type="ECO:0000256" key="5">
    <source>
        <dbReference type="ARBA" id="ARBA00020555"/>
    </source>
</evidence>
<dbReference type="OrthoDB" id="9766564at2"/>
<dbReference type="InterPro" id="IPR032466">
    <property type="entry name" value="Metal_Hydrolase"/>
</dbReference>
<evidence type="ECO:0000256" key="1">
    <source>
        <dbReference type="ARBA" id="ARBA00001165"/>
    </source>
</evidence>
<protein>
    <recommendedName>
        <fullName evidence="5 7">Uronate isomerase</fullName>
        <ecNumber evidence="4 7">5.3.1.12</ecNumber>
    </recommendedName>
    <alternativeName>
        <fullName evidence="7">Glucuronate isomerase</fullName>
    </alternativeName>
    <alternativeName>
        <fullName evidence="7">Uronic isomerase</fullName>
    </alternativeName>
</protein>
<dbReference type="Gene3D" id="3.20.20.140">
    <property type="entry name" value="Metal-dependent hydrolases"/>
    <property type="match status" value="1"/>
</dbReference>
<dbReference type="UniPathway" id="UPA00246"/>
<sequence>MKDGAVIPEDFLLYSEKAKILYHDYAKDMPIIDYHNHLPPQEIAENKKFKNITEIWLKGDHYKWRAMRTLAVNERFITGDASDEEKFNAWAKVVPATIRNPLFHWTHMELKNPFGVNSFLNEGSAKEIYQHSNQLLAQDNFSTQGLLKQFNVKMVGTTDDPTDSLAYHKALIDQNFEIKVKPSFRPDKSLIIGDAATYRAYIAKLSAASGVEIKDVESLIAALRNRIDFFAAHGCSISDHGLTTVPAKLTLTDAQKSEFAKFLSGAVDTFSDTDAFAGYVLTAVSKIYHEKGWVQQFHLGAIRNNNHGMMRQLGPDTGYDSIGDFKQAQSLSNFLGNLSLDDQLAKTIIYNLNPADNDVFATMIGNFADGKTKGKVQFGSGWWFLDQKDGMEKQLNSLSNMGVLSTFVGMLTDSRSFLSYSRHEYFRRVLCNLLGSEMENGQIPDDEKWIGKIVQDISYNNAKEYFSL</sequence>
<dbReference type="GO" id="GO:0042840">
    <property type="term" value="P:D-glucuronate catabolic process"/>
    <property type="evidence" value="ECO:0007669"/>
    <property type="project" value="TreeGrafter"/>
</dbReference>
<comment type="caution">
    <text evidence="8">The sequence shown here is derived from an EMBL/GenBank/DDBJ whole genome shotgun (WGS) entry which is preliminary data.</text>
</comment>
<evidence type="ECO:0000313" key="8">
    <source>
        <dbReference type="EMBL" id="TKC01104.1"/>
    </source>
</evidence>
<gene>
    <name evidence="7 8" type="primary">uxaC</name>
    <name evidence="8" type="ORF">FA046_02095</name>
</gene>
<keyword evidence="6 7" id="KW-0413">Isomerase</keyword>
<reference evidence="8 9" key="1">
    <citation type="submission" date="2019-04" db="EMBL/GenBank/DDBJ databases">
        <title>Pedobacter sp. AR-3-17 sp. nov., isolated from Arctic soil.</title>
        <authorList>
            <person name="Dahal R.H."/>
            <person name="Kim D.-U."/>
        </authorList>
    </citation>
    <scope>NUCLEOTIDE SEQUENCE [LARGE SCALE GENOMIC DNA]</scope>
    <source>
        <strain evidence="8 9">AR-3-17</strain>
    </source>
</reference>
<keyword evidence="9" id="KW-1185">Reference proteome</keyword>
<dbReference type="PANTHER" id="PTHR30068">
    <property type="entry name" value="URONATE ISOMERASE"/>
    <property type="match status" value="1"/>
</dbReference>
<accession>A0A4U1C8S1</accession>
<dbReference type="GO" id="GO:0019698">
    <property type="term" value="P:D-galacturonate catabolic process"/>
    <property type="evidence" value="ECO:0007669"/>
    <property type="project" value="TreeGrafter"/>
</dbReference>
<proteinExistence type="inferred from homology"/>
<dbReference type="GO" id="GO:0008880">
    <property type="term" value="F:glucuronate isomerase activity"/>
    <property type="evidence" value="ECO:0007669"/>
    <property type="project" value="UniProtKB-UniRule"/>
</dbReference>
<evidence type="ECO:0000256" key="3">
    <source>
        <dbReference type="ARBA" id="ARBA00008397"/>
    </source>
</evidence>
<evidence type="ECO:0000313" key="9">
    <source>
        <dbReference type="Proteomes" id="UP000308181"/>
    </source>
</evidence>
<dbReference type="Gene3D" id="1.10.2020.10">
    <property type="entry name" value="uronate isomerase, domain 2, chain A"/>
    <property type="match status" value="1"/>
</dbReference>
<evidence type="ECO:0000256" key="2">
    <source>
        <dbReference type="ARBA" id="ARBA00004892"/>
    </source>
</evidence>
<dbReference type="Pfam" id="PF02614">
    <property type="entry name" value="UxaC"/>
    <property type="match status" value="1"/>
</dbReference>
<evidence type="ECO:0000256" key="6">
    <source>
        <dbReference type="ARBA" id="ARBA00023235"/>
    </source>
</evidence>
<dbReference type="InterPro" id="IPR003766">
    <property type="entry name" value="Uronate_isomerase"/>
</dbReference>
<evidence type="ECO:0000256" key="4">
    <source>
        <dbReference type="ARBA" id="ARBA00012546"/>
    </source>
</evidence>
<dbReference type="NCBIfam" id="NF002794">
    <property type="entry name" value="PRK02925.1"/>
    <property type="match status" value="1"/>
</dbReference>
<organism evidence="8 9">
    <name type="scientific">Pedobacter cryophilus</name>
    <dbReference type="NCBI Taxonomy" id="2571271"/>
    <lineage>
        <taxon>Bacteria</taxon>
        <taxon>Pseudomonadati</taxon>
        <taxon>Bacteroidota</taxon>
        <taxon>Sphingobacteriia</taxon>
        <taxon>Sphingobacteriales</taxon>
        <taxon>Sphingobacteriaceae</taxon>
        <taxon>Pedobacter</taxon>
    </lineage>
</organism>
<comment type="similarity">
    <text evidence="3 7">Belongs to the metallo-dependent hydrolases superfamily. Uronate isomerase family.</text>
</comment>
<dbReference type="EC" id="5.3.1.12" evidence="4 7"/>